<name>A0ABW2V5E3_9BACL</name>
<dbReference type="Pfam" id="PF07307">
    <property type="entry name" value="HEPPP_synt_1"/>
    <property type="match status" value="1"/>
</dbReference>
<dbReference type="Proteomes" id="UP001596528">
    <property type="component" value="Unassembled WGS sequence"/>
</dbReference>
<dbReference type="InterPro" id="IPR009920">
    <property type="entry name" value="HEPPP_synth_su1"/>
</dbReference>
<comment type="caution">
    <text evidence="1">The sequence shown here is derived from an EMBL/GenBank/DDBJ whole genome shotgun (WGS) entry which is preliminary data.</text>
</comment>
<reference evidence="2" key="1">
    <citation type="journal article" date="2019" name="Int. J. Syst. Evol. Microbiol.">
        <title>The Global Catalogue of Microorganisms (GCM) 10K type strain sequencing project: providing services to taxonomists for standard genome sequencing and annotation.</title>
        <authorList>
            <consortium name="The Broad Institute Genomics Platform"/>
            <consortium name="The Broad Institute Genome Sequencing Center for Infectious Disease"/>
            <person name="Wu L."/>
            <person name="Ma J."/>
        </authorList>
    </citation>
    <scope>NUCLEOTIDE SEQUENCE [LARGE SCALE GENOMIC DNA]</scope>
    <source>
        <strain evidence="2">JCM 18657</strain>
    </source>
</reference>
<dbReference type="RefSeq" id="WP_138787945.1">
    <property type="nucleotide sequence ID" value="NZ_JBHTGQ010000023.1"/>
</dbReference>
<gene>
    <name evidence="1" type="ORF">ACFQWB_11020</name>
</gene>
<proteinExistence type="predicted"/>
<organism evidence="1 2">
    <name type="scientific">Paenibacillus thermoaerophilus</name>
    <dbReference type="NCBI Taxonomy" id="1215385"/>
    <lineage>
        <taxon>Bacteria</taxon>
        <taxon>Bacillati</taxon>
        <taxon>Bacillota</taxon>
        <taxon>Bacilli</taxon>
        <taxon>Bacillales</taxon>
        <taxon>Paenibacillaceae</taxon>
        <taxon>Paenibacillus</taxon>
    </lineage>
</organism>
<protein>
    <submittedName>
        <fullName evidence="1">Heptaprenyl diphosphate synthase component 1</fullName>
    </submittedName>
</protein>
<dbReference type="Gene3D" id="1.20.120.1450">
    <property type="match status" value="1"/>
</dbReference>
<dbReference type="EMBL" id="JBHTGQ010000023">
    <property type="protein sequence ID" value="MFC7750453.1"/>
    <property type="molecule type" value="Genomic_DNA"/>
</dbReference>
<accession>A0ABW2V5E3</accession>
<evidence type="ECO:0000313" key="1">
    <source>
        <dbReference type="EMBL" id="MFC7750453.1"/>
    </source>
</evidence>
<keyword evidence="2" id="KW-1185">Reference proteome</keyword>
<sequence>MNEERVAERAKQYTEHDIIRRYTELPQFPELRAKLLYACLRHSSLTHQDSELYALVASLAQLGLDTHDRISLTNERKEKKEARSRQLKVLAGDYFSSRYYHLLSQAGKIEPIRLLAQAICEVNRLKMILYTRMKQLKLTAEEYLQQTVGIHSHIFANFGRLLMDGSRVRVWPELVQSLVRCEVILSELKRNENVAEWKGGWAYWHILQSASKEERKQVQQEEPEPNRVRLLMHKYNVTALLWQLFDQQSRQMSAIIEQLDAALGKDLKTLLDPLIRLPVAPMAADEL</sequence>
<evidence type="ECO:0000313" key="2">
    <source>
        <dbReference type="Proteomes" id="UP001596528"/>
    </source>
</evidence>